<evidence type="ECO:0000256" key="1">
    <source>
        <dbReference type="ARBA" id="ARBA00009437"/>
    </source>
</evidence>
<dbReference type="CDD" id="cd05466">
    <property type="entry name" value="PBP2_LTTR_substrate"/>
    <property type="match status" value="1"/>
</dbReference>
<dbReference type="AlphaFoldDB" id="A0A3M8Q8L6"/>
<comment type="similarity">
    <text evidence="1">Belongs to the LysR transcriptional regulatory family.</text>
</comment>
<dbReference type="Gene3D" id="3.40.190.290">
    <property type="match status" value="1"/>
</dbReference>
<keyword evidence="2" id="KW-0805">Transcription regulation</keyword>
<dbReference type="GO" id="GO:0003700">
    <property type="term" value="F:DNA-binding transcription factor activity"/>
    <property type="evidence" value="ECO:0007669"/>
    <property type="project" value="InterPro"/>
</dbReference>
<dbReference type="InterPro" id="IPR036390">
    <property type="entry name" value="WH_DNA-bd_sf"/>
</dbReference>
<dbReference type="InterPro" id="IPR036388">
    <property type="entry name" value="WH-like_DNA-bd_sf"/>
</dbReference>
<dbReference type="SUPFAM" id="SSF53850">
    <property type="entry name" value="Periplasmic binding protein-like II"/>
    <property type="match status" value="1"/>
</dbReference>
<dbReference type="InterPro" id="IPR005119">
    <property type="entry name" value="LysR_subst-bd"/>
</dbReference>
<evidence type="ECO:0000313" key="6">
    <source>
        <dbReference type="EMBL" id="RNF52092.1"/>
    </source>
</evidence>
<dbReference type="OrthoDB" id="8839911at2"/>
<dbReference type="EMBL" id="RIZG01000002">
    <property type="protein sequence ID" value="RNF52092.1"/>
    <property type="molecule type" value="Genomic_DNA"/>
</dbReference>
<dbReference type="Pfam" id="PF00126">
    <property type="entry name" value="HTH_1"/>
    <property type="match status" value="1"/>
</dbReference>
<dbReference type="RefSeq" id="WP_123094641.1">
    <property type="nucleotide sequence ID" value="NZ_RIZG01000002.1"/>
</dbReference>
<proteinExistence type="inferred from homology"/>
<dbReference type="Pfam" id="PF03466">
    <property type="entry name" value="LysR_substrate"/>
    <property type="match status" value="1"/>
</dbReference>
<evidence type="ECO:0000256" key="4">
    <source>
        <dbReference type="ARBA" id="ARBA00023163"/>
    </source>
</evidence>
<name>A0A3M8Q8L6_9GAMM</name>
<evidence type="ECO:0000313" key="7">
    <source>
        <dbReference type="Proteomes" id="UP000280507"/>
    </source>
</evidence>
<dbReference type="SUPFAM" id="SSF46785">
    <property type="entry name" value="Winged helix' DNA-binding domain"/>
    <property type="match status" value="1"/>
</dbReference>
<dbReference type="PRINTS" id="PR00039">
    <property type="entry name" value="HTHLYSR"/>
</dbReference>
<feature type="domain" description="HTH lysR-type" evidence="5">
    <location>
        <begin position="12"/>
        <end position="69"/>
    </location>
</feature>
<reference evidence="6 7" key="1">
    <citation type="journal article" date="2012" name="Int. J. Syst. Evol. Microbiol.">
        <title>Marinomonas hwangdonensis sp. nov., isolated from seawater.</title>
        <authorList>
            <person name="Jung Y.T."/>
            <person name="Oh T.K."/>
            <person name="Yoon J.H."/>
        </authorList>
    </citation>
    <scope>NUCLEOTIDE SEQUENCE [LARGE SCALE GENOMIC DNA]</scope>
    <source>
        <strain evidence="6 7">HDW-15</strain>
    </source>
</reference>
<comment type="caution">
    <text evidence="6">The sequence shown here is derived from an EMBL/GenBank/DDBJ whole genome shotgun (WGS) entry which is preliminary data.</text>
</comment>
<dbReference type="GO" id="GO:0000976">
    <property type="term" value="F:transcription cis-regulatory region binding"/>
    <property type="evidence" value="ECO:0007669"/>
    <property type="project" value="TreeGrafter"/>
</dbReference>
<organism evidence="6 7">
    <name type="scientific">Marinomonas hwangdonensis</name>
    <dbReference type="NCBI Taxonomy" id="1053647"/>
    <lineage>
        <taxon>Bacteria</taxon>
        <taxon>Pseudomonadati</taxon>
        <taxon>Pseudomonadota</taxon>
        <taxon>Gammaproteobacteria</taxon>
        <taxon>Oceanospirillales</taxon>
        <taxon>Oceanospirillaceae</taxon>
        <taxon>Marinomonas</taxon>
    </lineage>
</organism>
<gene>
    <name evidence="6" type="ORF">EBI00_04055</name>
</gene>
<protein>
    <submittedName>
        <fullName evidence="6">LysR family transcriptional regulator</fullName>
    </submittedName>
</protein>
<evidence type="ECO:0000256" key="2">
    <source>
        <dbReference type="ARBA" id="ARBA00023015"/>
    </source>
</evidence>
<dbReference type="PANTHER" id="PTHR30126:SF99">
    <property type="entry name" value="TRANSCRIPTIONAL REGULATOR LYSR FAMILY"/>
    <property type="match status" value="1"/>
</dbReference>
<sequence>MLSTKDKLLRNLDWNLLYTFLIIVNEGGISAAARKLSLSQPSVSNALKRLEEHFDKRLILRKKGVFALTLQGMRVYEYASAASRVISNMADHFVEQQDTIQGEITIEIASHLQCPAFDKTLASYHALYPNVIFNINTQPSADIVSHVTEGTLHIGLSNKKIAKTGLRFDFIGYEKMGFYCGPDHPCFGKNDLTLEDVKGGAYISFESDQPGEGLDAIAQFRQEHQFWGRLVAVSSNVEEIRRLILTGIGFGALTIDSAQPYVDQGLLWSLPPYNDFPMTEIYLVTPETVSLNDIETHFIKQLKKHVREETARHYSSH</sequence>
<accession>A0A3M8Q8L6</accession>
<dbReference type="Proteomes" id="UP000280507">
    <property type="component" value="Unassembled WGS sequence"/>
</dbReference>
<dbReference type="PROSITE" id="PS50931">
    <property type="entry name" value="HTH_LYSR"/>
    <property type="match status" value="1"/>
</dbReference>
<evidence type="ECO:0000259" key="5">
    <source>
        <dbReference type="PROSITE" id="PS50931"/>
    </source>
</evidence>
<evidence type="ECO:0000256" key="3">
    <source>
        <dbReference type="ARBA" id="ARBA00023125"/>
    </source>
</evidence>
<dbReference type="PANTHER" id="PTHR30126">
    <property type="entry name" value="HTH-TYPE TRANSCRIPTIONAL REGULATOR"/>
    <property type="match status" value="1"/>
</dbReference>
<keyword evidence="3" id="KW-0238">DNA-binding</keyword>
<keyword evidence="7" id="KW-1185">Reference proteome</keyword>
<keyword evidence="4" id="KW-0804">Transcription</keyword>
<dbReference type="Gene3D" id="1.10.10.10">
    <property type="entry name" value="Winged helix-like DNA-binding domain superfamily/Winged helix DNA-binding domain"/>
    <property type="match status" value="1"/>
</dbReference>
<dbReference type="InterPro" id="IPR000847">
    <property type="entry name" value="LysR_HTH_N"/>
</dbReference>